<dbReference type="VEuPathDB" id="FungiDB:DEHA2E06754g"/>
<dbReference type="InterPro" id="IPR013328">
    <property type="entry name" value="6PGD_dom2"/>
</dbReference>
<evidence type="ECO:0000256" key="1">
    <source>
        <dbReference type="ARBA" id="ARBA00007870"/>
    </source>
</evidence>
<comment type="similarity">
    <text evidence="1 4">Belongs to the ketopantoate reductase family.</text>
</comment>
<reference evidence="7 8" key="1">
    <citation type="journal article" date="2004" name="Nature">
        <title>Genome evolution in yeasts.</title>
        <authorList>
            <consortium name="Genolevures"/>
            <person name="Dujon B."/>
            <person name="Sherman D."/>
            <person name="Fischer G."/>
            <person name="Durrens P."/>
            <person name="Casaregola S."/>
            <person name="Lafontaine I."/>
            <person name="de Montigny J."/>
            <person name="Marck C."/>
            <person name="Neuveglise C."/>
            <person name="Talla E."/>
            <person name="Goffard N."/>
            <person name="Frangeul L."/>
            <person name="Aigle M."/>
            <person name="Anthouard V."/>
            <person name="Babour A."/>
            <person name="Barbe V."/>
            <person name="Barnay S."/>
            <person name="Blanchin S."/>
            <person name="Beckerich J.M."/>
            <person name="Beyne E."/>
            <person name="Bleykasten C."/>
            <person name="Boisrame A."/>
            <person name="Boyer J."/>
            <person name="Cattolico L."/>
            <person name="Confanioleri F."/>
            <person name="de Daruvar A."/>
            <person name="Despons L."/>
            <person name="Fabre E."/>
            <person name="Fairhead C."/>
            <person name="Ferry-Dumazet H."/>
            <person name="Groppi A."/>
            <person name="Hantraye F."/>
            <person name="Hennequin C."/>
            <person name="Jauniaux N."/>
            <person name="Joyet P."/>
            <person name="Kachouri R."/>
            <person name="Kerrest A."/>
            <person name="Koszul R."/>
            <person name="Lemaire M."/>
            <person name="Lesur I."/>
            <person name="Ma L."/>
            <person name="Muller H."/>
            <person name="Nicaud J.M."/>
            <person name="Nikolski M."/>
            <person name="Oztas S."/>
            <person name="Ozier-Kalogeropoulos O."/>
            <person name="Pellenz S."/>
            <person name="Potier S."/>
            <person name="Richard G.F."/>
            <person name="Straub M.L."/>
            <person name="Suleau A."/>
            <person name="Swennene D."/>
            <person name="Tekaia F."/>
            <person name="Wesolowski-Louvel M."/>
            <person name="Westhof E."/>
            <person name="Wirth B."/>
            <person name="Zeniou-Meyer M."/>
            <person name="Zivanovic I."/>
            <person name="Bolotin-Fukuhara M."/>
            <person name="Thierry A."/>
            <person name="Bouchier C."/>
            <person name="Caudron B."/>
            <person name="Scarpelli C."/>
            <person name="Gaillardin C."/>
            <person name="Weissenbach J."/>
            <person name="Wincker P."/>
            <person name="Souciet J.L."/>
        </authorList>
    </citation>
    <scope>NUCLEOTIDE SEQUENCE [LARGE SCALE GENOMIC DNA]</scope>
    <source>
        <strain evidence="8">ATCC 36239 / CBS 767 / BCRC 21394 / JCM 1990 / NBRC 0083 / IGC 2968</strain>
    </source>
</reference>
<sequence length="350" mass="39031">MPERKPKVLVVGSGGVGAIGALCLTLNDKADVTLVVRSDYAKVNESGYSIKSVTYGEHENWKPRHIAKSVADASERFGEFDFILLTTKNIPDGPITCEDIIRPAVTPRTAIILLQNGLGIEKPMIEQFPHNVILSGVTLLCSTNINCVVCNSLKDQIYLGAWSNLNIKNHAEKEQSAINEFTRIYSNEYNKVFIDENVEKTRWEKLLYNAALNSTTTIVNLDVSRCQIAGANNELFRPAMREIVAIAASEGVEISPETVEKFIHISDGQFYSPSMCVDARKKQLFESEIILGNPIKIAEANGVETPVLKTLYTLLSMVQFRIKEEKGIIKIDENEYRNTNSDSYPDILKK</sequence>
<keyword evidence="8" id="KW-1185">Reference proteome</keyword>
<dbReference type="OMA" id="QINGANE"/>
<dbReference type="STRING" id="284592.Q6BQB8"/>
<dbReference type="InterPro" id="IPR008927">
    <property type="entry name" value="6-PGluconate_DH-like_C_sf"/>
</dbReference>
<dbReference type="InterPro" id="IPR013752">
    <property type="entry name" value="KPA_reductase"/>
</dbReference>
<dbReference type="FunCoup" id="Q6BQB8">
    <property type="interactions" value="38"/>
</dbReference>
<feature type="domain" description="Ketopantoate reductase C-terminal" evidence="6">
    <location>
        <begin position="197"/>
        <end position="318"/>
    </location>
</feature>
<dbReference type="eggNOG" id="ENOG502QWBM">
    <property type="taxonomic scope" value="Eukaryota"/>
</dbReference>
<dbReference type="Proteomes" id="UP000000599">
    <property type="component" value="Chromosome E"/>
</dbReference>
<keyword evidence="2 4" id="KW-0521">NADP</keyword>
<dbReference type="InterPro" id="IPR051402">
    <property type="entry name" value="KPR-Related"/>
</dbReference>
<dbReference type="Pfam" id="PF08546">
    <property type="entry name" value="ApbA_C"/>
    <property type="match status" value="1"/>
</dbReference>
<dbReference type="GO" id="GO:0008677">
    <property type="term" value="F:2-dehydropantoate 2-reductase activity"/>
    <property type="evidence" value="ECO:0007669"/>
    <property type="project" value="UniProtKB-EC"/>
</dbReference>
<dbReference type="GO" id="GO:0015940">
    <property type="term" value="P:pantothenate biosynthetic process"/>
    <property type="evidence" value="ECO:0007669"/>
    <property type="project" value="InterPro"/>
</dbReference>
<dbReference type="GeneID" id="2902681"/>
<name>Q6BQB8_DEBHA</name>
<gene>
    <name evidence="7" type="ordered locus">DEHA2E06754g</name>
</gene>
<dbReference type="InterPro" id="IPR013332">
    <property type="entry name" value="KPR_N"/>
</dbReference>
<dbReference type="EC" id="1.1.1.169" evidence="4"/>
<evidence type="ECO:0000256" key="2">
    <source>
        <dbReference type="ARBA" id="ARBA00022857"/>
    </source>
</evidence>
<evidence type="ECO:0000313" key="7">
    <source>
        <dbReference type="EMBL" id="CAG87832.2"/>
    </source>
</evidence>
<dbReference type="Gene3D" id="3.40.50.720">
    <property type="entry name" value="NAD(P)-binding Rossmann-like Domain"/>
    <property type="match status" value="1"/>
</dbReference>
<dbReference type="GO" id="GO:0005737">
    <property type="term" value="C:cytoplasm"/>
    <property type="evidence" value="ECO:0007669"/>
    <property type="project" value="TreeGrafter"/>
</dbReference>
<dbReference type="OrthoDB" id="3609at2759"/>
<proteinExistence type="inferred from homology"/>
<comment type="function">
    <text evidence="4">Catalyzes the NADPH-dependent reduction of ketopantoate into pantoic acid.</text>
</comment>
<evidence type="ECO:0000256" key="4">
    <source>
        <dbReference type="RuleBase" id="RU362068"/>
    </source>
</evidence>
<dbReference type="SUPFAM" id="SSF51735">
    <property type="entry name" value="NAD(P)-binding Rossmann-fold domains"/>
    <property type="match status" value="1"/>
</dbReference>
<dbReference type="Gene3D" id="1.10.1040.10">
    <property type="entry name" value="N-(1-d-carboxylethyl)-l-norvaline Dehydrogenase, domain 2"/>
    <property type="match status" value="1"/>
</dbReference>
<keyword evidence="3 4" id="KW-0560">Oxidoreductase</keyword>
<dbReference type="FunFam" id="1.10.1040.10:FF:000017">
    <property type="entry name" value="2-dehydropantoate 2-reductase"/>
    <property type="match status" value="1"/>
</dbReference>
<dbReference type="KEGG" id="dha:DEHA2E06754g"/>
<organism evidence="7 8">
    <name type="scientific">Debaryomyces hansenii (strain ATCC 36239 / CBS 767 / BCRC 21394 / JCM 1990 / NBRC 0083 / IGC 2968)</name>
    <name type="common">Yeast</name>
    <name type="synonym">Torulaspora hansenii</name>
    <dbReference type="NCBI Taxonomy" id="284592"/>
    <lineage>
        <taxon>Eukaryota</taxon>
        <taxon>Fungi</taxon>
        <taxon>Dikarya</taxon>
        <taxon>Ascomycota</taxon>
        <taxon>Saccharomycotina</taxon>
        <taxon>Pichiomycetes</taxon>
        <taxon>Debaryomycetaceae</taxon>
        <taxon>Debaryomyces</taxon>
    </lineage>
</organism>
<dbReference type="HOGENOM" id="CLU_031468_2_1_1"/>
<evidence type="ECO:0000313" key="8">
    <source>
        <dbReference type="Proteomes" id="UP000000599"/>
    </source>
</evidence>
<dbReference type="EMBL" id="CR382137">
    <property type="protein sequence ID" value="CAG87832.2"/>
    <property type="molecule type" value="Genomic_DNA"/>
</dbReference>
<feature type="domain" description="Ketopantoate reductase N-terminal" evidence="5">
    <location>
        <begin position="8"/>
        <end position="163"/>
    </location>
</feature>
<dbReference type="AlphaFoldDB" id="Q6BQB8"/>
<dbReference type="RefSeq" id="XP_459602.2">
    <property type="nucleotide sequence ID" value="XM_459602.1"/>
</dbReference>
<comment type="catalytic activity">
    <reaction evidence="4">
        <text>(R)-pantoate + NADP(+) = 2-dehydropantoate + NADPH + H(+)</text>
        <dbReference type="Rhea" id="RHEA:16233"/>
        <dbReference type="ChEBI" id="CHEBI:11561"/>
        <dbReference type="ChEBI" id="CHEBI:15378"/>
        <dbReference type="ChEBI" id="CHEBI:15980"/>
        <dbReference type="ChEBI" id="CHEBI:57783"/>
        <dbReference type="ChEBI" id="CHEBI:58349"/>
        <dbReference type="EC" id="1.1.1.169"/>
    </reaction>
</comment>
<dbReference type="InParanoid" id="Q6BQB8"/>
<dbReference type="NCBIfam" id="TIGR00745">
    <property type="entry name" value="apbA_panE"/>
    <property type="match status" value="1"/>
</dbReference>
<accession>Q6BQB8</accession>
<dbReference type="Pfam" id="PF02558">
    <property type="entry name" value="ApbA"/>
    <property type="match status" value="1"/>
</dbReference>
<evidence type="ECO:0000256" key="3">
    <source>
        <dbReference type="ARBA" id="ARBA00023002"/>
    </source>
</evidence>
<dbReference type="InterPro" id="IPR036291">
    <property type="entry name" value="NAD(P)-bd_dom_sf"/>
</dbReference>
<dbReference type="PANTHER" id="PTHR21708:SF30">
    <property type="entry name" value="2-DEHYDROPANTOATE 2-REDUCTASE-RELATED"/>
    <property type="match status" value="1"/>
</dbReference>
<dbReference type="SUPFAM" id="SSF48179">
    <property type="entry name" value="6-phosphogluconate dehydrogenase C-terminal domain-like"/>
    <property type="match status" value="1"/>
</dbReference>
<protein>
    <recommendedName>
        <fullName evidence="4">2-dehydropantoate 2-reductase</fullName>
        <ecNumber evidence="4">1.1.1.169</ecNumber>
    </recommendedName>
    <alternativeName>
        <fullName evidence="4">Ketopantoate reductase</fullName>
    </alternativeName>
</protein>
<dbReference type="InterPro" id="IPR003710">
    <property type="entry name" value="ApbA"/>
</dbReference>
<evidence type="ECO:0000259" key="5">
    <source>
        <dbReference type="Pfam" id="PF02558"/>
    </source>
</evidence>
<evidence type="ECO:0000259" key="6">
    <source>
        <dbReference type="Pfam" id="PF08546"/>
    </source>
</evidence>
<dbReference type="PANTHER" id="PTHR21708">
    <property type="entry name" value="PROBABLE 2-DEHYDROPANTOATE 2-REDUCTASE"/>
    <property type="match status" value="1"/>
</dbReference>